<dbReference type="AlphaFoldDB" id="A0A0D2VSS9"/>
<feature type="domain" description="Snurportin-1 N-terminal" evidence="11">
    <location>
        <begin position="22"/>
        <end position="61"/>
    </location>
</feature>
<comment type="similarity">
    <text evidence="4">Belongs to the snurportin family.</text>
</comment>
<evidence type="ECO:0000256" key="1">
    <source>
        <dbReference type="ARBA" id="ARBA00003975"/>
    </source>
</evidence>
<proteinExistence type="inferred from homology"/>
<comment type="function">
    <text evidence="1">Functions as an U snRNP-specific nuclear import adapter. Involved in the trimethylguanosine (m3G)-cap-dependent nuclear import of U snRNPs. Binds specifically to the terminal m3G-cap U snRNAs.</text>
</comment>
<dbReference type="CDD" id="cd09232">
    <property type="entry name" value="Snurportin-1_C"/>
    <property type="match status" value="1"/>
</dbReference>
<gene>
    <name evidence="13" type="ORF">CAOG_004882</name>
</gene>
<accession>A0A0D2VSS9</accession>
<evidence type="ECO:0000256" key="5">
    <source>
        <dbReference type="ARBA" id="ARBA00016034"/>
    </source>
</evidence>
<evidence type="ECO:0000259" key="11">
    <source>
        <dbReference type="Pfam" id="PF11538"/>
    </source>
</evidence>
<feature type="region of interest" description="Disordered" evidence="10">
    <location>
        <begin position="1"/>
        <end position="41"/>
    </location>
</feature>
<dbReference type="Pfam" id="PF11538">
    <property type="entry name" value="Snurportin1"/>
    <property type="match status" value="1"/>
</dbReference>
<evidence type="ECO:0000256" key="7">
    <source>
        <dbReference type="ARBA" id="ARBA00022490"/>
    </source>
</evidence>
<dbReference type="STRING" id="595528.A0A0D2VSS9"/>
<dbReference type="OrthoDB" id="10003593at2759"/>
<evidence type="ECO:0000313" key="13">
    <source>
        <dbReference type="EMBL" id="KJE94202.1"/>
    </source>
</evidence>
<feature type="compositionally biased region" description="Basic residues" evidence="10">
    <location>
        <begin position="399"/>
        <end position="411"/>
    </location>
</feature>
<dbReference type="InterPro" id="IPR017336">
    <property type="entry name" value="Snurportin-1"/>
</dbReference>
<evidence type="ECO:0000256" key="8">
    <source>
        <dbReference type="ARBA" id="ARBA00022884"/>
    </source>
</evidence>
<dbReference type="InParanoid" id="A0A0D2VSS9"/>
<dbReference type="eggNOG" id="KOG3132">
    <property type="taxonomic scope" value="Eukaryota"/>
</dbReference>
<dbReference type="InterPro" id="IPR047857">
    <property type="entry name" value="Snurportin1_C"/>
</dbReference>
<evidence type="ECO:0000256" key="6">
    <source>
        <dbReference type="ARBA" id="ARBA00022448"/>
    </source>
</evidence>
<keyword evidence="9" id="KW-0539">Nucleus</keyword>
<keyword evidence="6" id="KW-0813">Transport</keyword>
<evidence type="ECO:0000256" key="9">
    <source>
        <dbReference type="ARBA" id="ARBA00023242"/>
    </source>
</evidence>
<dbReference type="Pfam" id="PF21974">
    <property type="entry name" value="SPN1_m3Gcap_bd"/>
    <property type="match status" value="1"/>
</dbReference>
<sequence>MDELAAQLGSAAMTTGSSRTTHARQAQYKAGRQPATQAERRKKLLDRQKERRHELVDFARRLAFDELTEEDEHAIVAESESQSPETGDDNDEDNHYDDDDEQDEVDPDQDAPPRRPKGMRRSVYRNPYRHMLMQSESMEEAPADLEGTWNFLFCPLGRRCLVVSAKGQTTMRLRNGYPQQRFPSNLPGGNRKSDSNYNSSNFCILDCIFHEASKTFFVLDLMCWRGVDVFQTESDFRYFWLQSKLSEEGARLTTRSPAHPYAFVAAPRYSCNRVEMATLLAGFASAPPFDLDGLLFFHSAGHYTGGSTPLSLWLKPEMVGPRLGLDIPGFDQVAIASQLAAHQRELQKAAFLRERTIVIQQRQQQQQQQQYQSDSGFDNAPSDDSFDNGHNMGSGNAHNGKKSRRKGKMNKSQRMELQPGQVLPQPGSFYMQGASWASQPHHHHSNQDESALHASSISSSSAEHMP</sequence>
<dbReference type="GO" id="GO:0005634">
    <property type="term" value="C:nucleus"/>
    <property type="evidence" value="ECO:0007669"/>
    <property type="project" value="UniProtKB-SubCell"/>
</dbReference>
<keyword evidence="8" id="KW-0694">RNA-binding</keyword>
<dbReference type="SUPFAM" id="SSF56091">
    <property type="entry name" value="DNA ligase/mRNA capping enzyme, catalytic domain"/>
    <property type="match status" value="1"/>
</dbReference>
<dbReference type="GO" id="GO:0005737">
    <property type="term" value="C:cytoplasm"/>
    <property type="evidence" value="ECO:0007669"/>
    <property type="project" value="UniProtKB-SubCell"/>
</dbReference>
<feature type="region of interest" description="Disordered" evidence="10">
    <location>
        <begin position="67"/>
        <end position="122"/>
    </location>
</feature>
<protein>
    <recommendedName>
        <fullName evidence="5">Snurportin-1</fullName>
    </recommendedName>
</protein>
<organism evidence="13 14">
    <name type="scientific">Capsaspora owczarzaki (strain ATCC 30864)</name>
    <dbReference type="NCBI Taxonomy" id="595528"/>
    <lineage>
        <taxon>Eukaryota</taxon>
        <taxon>Filasterea</taxon>
        <taxon>Capsaspora</taxon>
    </lineage>
</organism>
<feature type="compositionally biased region" description="Low complexity" evidence="10">
    <location>
        <begin position="452"/>
        <end position="466"/>
    </location>
</feature>
<dbReference type="RefSeq" id="XP_004347633.1">
    <property type="nucleotide sequence ID" value="XM_004347583.2"/>
</dbReference>
<dbReference type="PhylomeDB" id="A0A0D2VSS9"/>
<dbReference type="PANTHER" id="PTHR13403:SF6">
    <property type="entry name" value="SNURPORTIN-1"/>
    <property type="match status" value="1"/>
</dbReference>
<dbReference type="EMBL" id="KE346366">
    <property type="protein sequence ID" value="KJE94202.1"/>
    <property type="molecule type" value="Genomic_DNA"/>
</dbReference>
<evidence type="ECO:0000256" key="3">
    <source>
        <dbReference type="ARBA" id="ARBA00004496"/>
    </source>
</evidence>
<dbReference type="InterPro" id="IPR024721">
    <property type="entry name" value="Snurportin-1_N"/>
</dbReference>
<keyword evidence="7" id="KW-0963">Cytoplasm</keyword>
<dbReference type="PANTHER" id="PTHR13403">
    <property type="entry name" value="SNURPORTIN1 RNUT1 PROTEIN RNA, U TRANSPORTER 1"/>
    <property type="match status" value="1"/>
</dbReference>
<keyword evidence="14" id="KW-1185">Reference proteome</keyword>
<comment type="subcellular location">
    <subcellularLocation>
        <location evidence="3">Cytoplasm</location>
    </subcellularLocation>
    <subcellularLocation>
        <location evidence="2">Nucleus</location>
    </subcellularLocation>
</comment>
<dbReference type="GO" id="GO:0061015">
    <property type="term" value="P:snRNA import into nucleus"/>
    <property type="evidence" value="ECO:0007669"/>
    <property type="project" value="InterPro"/>
</dbReference>
<evidence type="ECO:0000259" key="12">
    <source>
        <dbReference type="Pfam" id="PF21974"/>
    </source>
</evidence>
<feature type="compositionally biased region" description="Acidic residues" evidence="10">
    <location>
        <begin position="86"/>
        <end position="109"/>
    </location>
</feature>
<reference evidence="14" key="1">
    <citation type="submission" date="2011-02" db="EMBL/GenBank/DDBJ databases">
        <title>The Genome Sequence of Capsaspora owczarzaki ATCC 30864.</title>
        <authorList>
            <person name="Russ C."/>
            <person name="Cuomo C."/>
            <person name="Burger G."/>
            <person name="Gray M.W."/>
            <person name="Holland P.W.H."/>
            <person name="King N."/>
            <person name="Lang F.B.F."/>
            <person name="Roger A.J."/>
            <person name="Ruiz-Trillo I."/>
            <person name="Young S.K."/>
            <person name="Zeng Q."/>
            <person name="Gargeya S."/>
            <person name="Alvarado L."/>
            <person name="Berlin A."/>
            <person name="Chapman S.B."/>
            <person name="Chen Z."/>
            <person name="Freedman E."/>
            <person name="Gellesch M."/>
            <person name="Goldberg J."/>
            <person name="Griggs A."/>
            <person name="Gujja S."/>
            <person name="Heilman E."/>
            <person name="Heiman D."/>
            <person name="Howarth C."/>
            <person name="Mehta T."/>
            <person name="Neiman D."/>
            <person name="Pearson M."/>
            <person name="Roberts A."/>
            <person name="Saif S."/>
            <person name="Shea T."/>
            <person name="Shenoy N."/>
            <person name="Sisk P."/>
            <person name="Stolte C."/>
            <person name="Sykes S."/>
            <person name="White J."/>
            <person name="Yandava C."/>
            <person name="Haas B."/>
            <person name="Nusbaum C."/>
            <person name="Birren B."/>
        </authorList>
    </citation>
    <scope>NUCLEOTIDE SEQUENCE</scope>
    <source>
        <strain evidence="14">ATCC 30864</strain>
    </source>
</reference>
<evidence type="ECO:0000313" key="14">
    <source>
        <dbReference type="Proteomes" id="UP000008743"/>
    </source>
</evidence>
<feature type="domain" description="Snurportin-1 m3G cap-binding" evidence="12">
    <location>
        <begin position="132"/>
        <end position="316"/>
    </location>
</feature>
<dbReference type="Gene3D" id="3.30.470.30">
    <property type="entry name" value="DNA ligase/mRNA capping enzyme"/>
    <property type="match status" value="1"/>
</dbReference>
<dbReference type="Proteomes" id="UP000008743">
    <property type="component" value="Unassembled WGS sequence"/>
</dbReference>
<evidence type="ECO:0000256" key="10">
    <source>
        <dbReference type="SAM" id="MobiDB-lite"/>
    </source>
</evidence>
<feature type="compositionally biased region" description="Low complexity" evidence="10">
    <location>
        <begin position="362"/>
        <end position="372"/>
    </location>
</feature>
<feature type="compositionally biased region" description="Polar residues" evidence="10">
    <location>
        <begin position="12"/>
        <end position="24"/>
    </location>
</feature>
<evidence type="ECO:0000256" key="4">
    <source>
        <dbReference type="ARBA" id="ARBA00007540"/>
    </source>
</evidence>
<dbReference type="GO" id="GO:0003723">
    <property type="term" value="F:RNA binding"/>
    <property type="evidence" value="ECO:0007669"/>
    <property type="project" value="UniProtKB-KW"/>
</dbReference>
<dbReference type="OMA" id="RCLVISQ"/>
<name>A0A0D2VSS9_CAPO3</name>
<feature type="region of interest" description="Disordered" evidence="10">
    <location>
        <begin position="362"/>
        <end position="466"/>
    </location>
</feature>
<evidence type="ECO:0000256" key="2">
    <source>
        <dbReference type="ARBA" id="ARBA00004123"/>
    </source>
</evidence>